<dbReference type="PANTHER" id="PTHR33223">
    <property type="entry name" value="CCHC-TYPE DOMAIN-CONTAINING PROTEIN"/>
    <property type="match status" value="1"/>
</dbReference>
<organism evidence="3 4">
    <name type="scientific">Artemisia annua</name>
    <name type="common">Sweet wormwood</name>
    <dbReference type="NCBI Taxonomy" id="35608"/>
    <lineage>
        <taxon>Eukaryota</taxon>
        <taxon>Viridiplantae</taxon>
        <taxon>Streptophyta</taxon>
        <taxon>Embryophyta</taxon>
        <taxon>Tracheophyta</taxon>
        <taxon>Spermatophyta</taxon>
        <taxon>Magnoliopsida</taxon>
        <taxon>eudicotyledons</taxon>
        <taxon>Gunneridae</taxon>
        <taxon>Pentapetalae</taxon>
        <taxon>asterids</taxon>
        <taxon>campanulids</taxon>
        <taxon>Asterales</taxon>
        <taxon>Asteraceae</taxon>
        <taxon>Asteroideae</taxon>
        <taxon>Anthemideae</taxon>
        <taxon>Artemisiinae</taxon>
        <taxon>Artemisia</taxon>
    </lineage>
</organism>
<keyword evidence="4" id="KW-1185">Reference proteome</keyword>
<evidence type="ECO:0000313" key="3">
    <source>
        <dbReference type="EMBL" id="PWA67115.1"/>
    </source>
</evidence>
<evidence type="ECO:0000313" key="4">
    <source>
        <dbReference type="Proteomes" id="UP000245207"/>
    </source>
</evidence>
<reference evidence="3 4" key="1">
    <citation type="journal article" date="2018" name="Mol. Plant">
        <title>The genome of Artemisia annua provides insight into the evolution of Asteraceae family and artemisinin biosynthesis.</title>
        <authorList>
            <person name="Shen Q."/>
            <person name="Zhang L."/>
            <person name="Liao Z."/>
            <person name="Wang S."/>
            <person name="Yan T."/>
            <person name="Shi P."/>
            <person name="Liu M."/>
            <person name="Fu X."/>
            <person name="Pan Q."/>
            <person name="Wang Y."/>
            <person name="Lv Z."/>
            <person name="Lu X."/>
            <person name="Zhang F."/>
            <person name="Jiang W."/>
            <person name="Ma Y."/>
            <person name="Chen M."/>
            <person name="Hao X."/>
            <person name="Li L."/>
            <person name="Tang Y."/>
            <person name="Lv G."/>
            <person name="Zhou Y."/>
            <person name="Sun X."/>
            <person name="Brodelius P.E."/>
            <person name="Rose J.K.C."/>
            <person name="Tang K."/>
        </authorList>
    </citation>
    <scope>NUCLEOTIDE SEQUENCE [LARGE SCALE GENOMIC DNA]</scope>
    <source>
        <strain evidence="4">cv. Huhao1</strain>
        <tissue evidence="3">Leaf</tissue>
    </source>
</reference>
<gene>
    <name evidence="3" type="ORF">CTI12_AA321200</name>
</gene>
<dbReference type="InterPro" id="IPR005162">
    <property type="entry name" value="Retrotrans_gag_dom"/>
</dbReference>
<dbReference type="EMBL" id="PKPP01003895">
    <property type="protein sequence ID" value="PWA67115.1"/>
    <property type="molecule type" value="Genomic_DNA"/>
</dbReference>
<accession>A0A2U1N0S0</accession>
<comment type="caution">
    <text evidence="3">The sequence shown here is derived from an EMBL/GenBank/DDBJ whole genome shotgun (WGS) entry which is preliminary data.</text>
</comment>
<feature type="compositionally biased region" description="Acidic residues" evidence="1">
    <location>
        <begin position="91"/>
        <end position="107"/>
    </location>
</feature>
<feature type="region of interest" description="Disordered" evidence="1">
    <location>
        <begin position="1"/>
        <end position="109"/>
    </location>
</feature>
<feature type="domain" description="Retrotransposon gag" evidence="2">
    <location>
        <begin position="179"/>
        <end position="215"/>
    </location>
</feature>
<dbReference type="Pfam" id="PF03732">
    <property type="entry name" value="Retrotrans_gag"/>
    <property type="match status" value="1"/>
</dbReference>
<proteinExistence type="predicted"/>
<dbReference type="AlphaFoldDB" id="A0A2U1N0S0"/>
<sequence>MTTPAWRKTKGKNKKLGGRSKSALGITLRGPNGGYDPRSPTDPSEEAHPPTMPQGKSKKAQIRPDTEVVSWQTQYETTKRKRGERHQEAEISSEESSDTNSDEEADNMYDRGNDRMQLYMPEEVDPFMENISDTKLPKGIRIPDNVPPYDGSEYPVDHIRVFQLMARVDNWDTATQCHMFKHTLRGAARIWFEHLPQESISSFHELRDAFLESFLA</sequence>
<dbReference type="Proteomes" id="UP000245207">
    <property type="component" value="Unassembled WGS sequence"/>
</dbReference>
<dbReference type="PANTHER" id="PTHR33223:SF11">
    <property type="entry name" value="ELEMENT PROTEIN, PUTATIVE-RELATED"/>
    <property type="match status" value="1"/>
</dbReference>
<name>A0A2U1N0S0_ARTAN</name>
<evidence type="ECO:0000256" key="1">
    <source>
        <dbReference type="SAM" id="MobiDB-lite"/>
    </source>
</evidence>
<feature type="compositionally biased region" description="Basic residues" evidence="1">
    <location>
        <begin position="7"/>
        <end position="18"/>
    </location>
</feature>
<evidence type="ECO:0000259" key="2">
    <source>
        <dbReference type="Pfam" id="PF03732"/>
    </source>
</evidence>
<protein>
    <submittedName>
        <fullName evidence="3">Retrotransposon gag domain-containing protein</fullName>
    </submittedName>
</protein>
<dbReference type="OrthoDB" id="1752139at2759"/>